<evidence type="ECO:0000313" key="3">
    <source>
        <dbReference type="Proteomes" id="UP000177306"/>
    </source>
</evidence>
<evidence type="ECO:0000259" key="1">
    <source>
        <dbReference type="Pfam" id="PF00462"/>
    </source>
</evidence>
<dbReference type="InterPro" id="IPR036249">
    <property type="entry name" value="Thioredoxin-like_sf"/>
</dbReference>
<evidence type="ECO:0000313" key="2">
    <source>
        <dbReference type="EMBL" id="OGG73013.1"/>
    </source>
</evidence>
<protein>
    <recommendedName>
        <fullName evidence="1">Glutaredoxin domain-containing protein</fullName>
    </recommendedName>
</protein>
<dbReference type="Pfam" id="PF00462">
    <property type="entry name" value="Glutaredoxin"/>
    <property type="match status" value="1"/>
</dbReference>
<name>A0A1F6EHA6_9BACT</name>
<accession>A0A1F6EHA6</accession>
<comment type="caution">
    <text evidence="2">The sequence shown here is derived from an EMBL/GenBank/DDBJ whole genome shotgun (WGS) entry which is preliminary data.</text>
</comment>
<feature type="domain" description="Glutaredoxin" evidence="1">
    <location>
        <begin position="7"/>
        <end position="62"/>
    </location>
</feature>
<organism evidence="2 3">
    <name type="scientific">Candidatus Kaiserbacteria bacterium RIFCSPLOWO2_01_FULL_53_17</name>
    <dbReference type="NCBI Taxonomy" id="1798511"/>
    <lineage>
        <taxon>Bacteria</taxon>
        <taxon>Candidatus Kaiseribacteriota</taxon>
    </lineage>
</organism>
<dbReference type="SUPFAM" id="SSF52833">
    <property type="entry name" value="Thioredoxin-like"/>
    <property type="match status" value="1"/>
</dbReference>
<dbReference type="Proteomes" id="UP000177306">
    <property type="component" value="Unassembled WGS sequence"/>
</dbReference>
<sequence>MSAPAWIKIYVTDWCPFCKALIRYLHNRGIYNYSLCDIEEDYRCAEELLALTGTPGVPVTYVCNYRISGFDQLELDRVFGPGRF</sequence>
<dbReference type="EMBL" id="MFLY01000017">
    <property type="protein sequence ID" value="OGG73013.1"/>
    <property type="molecule type" value="Genomic_DNA"/>
</dbReference>
<gene>
    <name evidence="2" type="ORF">A3A38_01115</name>
</gene>
<dbReference type="CDD" id="cd02976">
    <property type="entry name" value="NrdH"/>
    <property type="match status" value="1"/>
</dbReference>
<dbReference type="Gene3D" id="3.40.30.10">
    <property type="entry name" value="Glutaredoxin"/>
    <property type="match status" value="1"/>
</dbReference>
<reference evidence="2 3" key="1">
    <citation type="journal article" date="2016" name="Nat. Commun.">
        <title>Thousands of microbial genomes shed light on interconnected biogeochemical processes in an aquifer system.</title>
        <authorList>
            <person name="Anantharaman K."/>
            <person name="Brown C.T."/>
            <person name="Hug L.A."/>
            <person name="Sharon I."/>
            <person name="Castelle C.J."/>
            <person name="Probst A.J."/>
            <person name="Thomas B.C."/>
            <person name="Singh A."/>
            <person name="Wilkins M.J."/>
            <person name="Karaoz U."/>
            <person name="Brodie E.L."/>
            <person name="Williams K.H."/>
            <person name="Hubbard S.S."/>
            <person name="Banfield J.F."/>
        </authorList>
    </citation>
    <scope>NUCLEOTIDE SEQUENCE [LARGE SCALE GENOMIC DNA]</scope>
</reference>
<proteinExistence type="predicted"/>
<dbReference type="PROSITE" id="PS51354">
    <property type="entry name" value="GLUTAREDOXIN_2"/>
    <property type="match status" value="1"/>
</dbReference>
<dbReference type="AlphaFoldDB" id="A0A1F6EHA6"/>
<dbReference type="InterPro" id="IPR002109">
    <property type="entry name" value="Glutaredoxin"/>
</dbReference>